<protein>
    <submittedName>
        <fullName evidence="1">Uncharacterized protein</fullName>
    </submittedName>
</protein>
<dbReference type="Proteomes" id="UP000198654">
    <property type="component" value="Unassembled WGS sequence"/>
</dbReference>
<dbReference type="EMBL" id="FNGI01000006">
    <property type="protein sequence ID" value="SDL70844.1"/>
    <property type="molecule type" value="Genomic_DNA"/>
</dbReference>
<gene>
    <name evidence="1" type="ORF">SAMN05661010_02368</name>
</gene>
<dbReference type="STRING" id="119000.SAMN05661010_02368"/>
<proteinExistence type="predicted"/>
<evidence type="ECO:0000313" key="2">
    <source>
        <dbReference type="Proteomes" id="UP000198654"/>
    </source>
</evidence>
<accession>A0A1G9M9P6</accession>
<keyword evidence="2" id="KW-1185">Reference proteome</keyword>
<dbReference type="AlphaFoldDB" id="A0A1G9M9P6"/>
<organism evidence="1 2">
    <name type="scientific">Modicisalibacter muralis</name>
    <dbReference type="NCBI Taxonomy" id="119000"/>
    <lineage>
        <taxon>Bacteria</taxon>
        <taxon>Pseudomonadati</taxon>
        <taxon>Pseudomonadota</taxon>
        <taxon>Gammaproteobacteria</taxon>
        <taxon>Oceanospirillales</taxon>
        <taxon>Halomonadaceae</taxon>
        <taxon>Modicisalibacter</taxon>
    </lineage>
</organism>
<reference evidence="1 2" key="1">
    <citation type="submission" date="2016-10" db="EMBL/GenBank/DDBJ databases">
        <authorList>
            <person name="de Groot N.N."/>
        </authorList>
    </citation>
    <scope>NUCLEOTIDE SEQUENCE [LARGE SCALE GENOMIC DNA]</scope>
    <source>
        <strain evidence="1 2">DSM 14789</strain>
    </source>
</reference>
<name>A0A1G9M9P6_9GAMM</name>
<evidence type="ECO:0000313" key="1">
    <source>
        <dbReference type="EMBL" id="SDL70844.1"/>
    </source>
</evidence>
<sequence length="69" mass="7430">MSEPVINLWHGTELSAACGVTFNVRTARVRGENGTGAVDMRPGPYRLESRVESIGSTGNRPFVLSRLGV</sequence>